<gene>
    <name evidence="1" type="ORF">DUNSADRAFT_13596</name>
</gene>
<proteinExistence type="predicted"/>
<comment type="caution">
    <text evidence="1">The sequence shown here is derived from an EMBL/GenBank/DDBJ whole genome shotgun (WGS) entry which is preliminary data.</text>
</comment>
<protein>
    <recommendedName>
        <fullName evidence="3">Encoded protein</fullName>
    </recommendedName>
</protein>
<organism evidence="1 2">
    <name type="scientific">Dunaliella salina</name>
    <name type="common">Green alga</name>
    <name type="synonym">Protococcus salinus</name>
    <dbReference type="NCBI Taxonomy" id="3046"/>
    <lineage>
        <taxon>Eukaryota</taxon>
        <taxon>Viridiplantae</taxon>
        <taxon>Chlorophyta</taxon>
        <taxon>core chlorophytes</taxon>
        <taxon>Chlorophyceae</taxon>
        <taxon>CS clade</taxon>
        <taxon>Chlamydomonadales</taxon>
        <taxon>Dunaliellaceae</taxon>
        <taxon>Dunaliella</taxon>
    </lineage>
</organism>
<reference evidence="1" key="1">
    <citation type="submission" date="2017-08" db="EMBL/GenBank/DDBJ databases">
        <authorList>
            <person name="Polle J.E."/>
            <person name="Barry K."/>
            <person name="Cushman J."/>
            <person name="Schmutz J."/>
            <person name="Tran D."/>
            <person name="Hathwaick L.T."/>
            <person name="Yim W.C."/>
            <person name="Jenkins J."/>
            <person name="Mckie-Krisberg Z.M."/>
            <person name="Prochnik S."/>
            <person name="Lindquist E."/>
            <person name="Dockter R.B."/>
            <person name="Adam C."/>
            <person name="Molina H."/>
            <person name="Bunkerborg J."/>
            <person name="Jin E."/>
            <person name="Buchheim M."/>
            <person name="Magnuson J."/>
        </authorList>
    </citation>
    <scope>NUCLEOTIDE SEQUENCE</scope>
    <source>
        <strain evidence="1">CCAP 19/18</strain>
    </source>
</reference>
<evidence type="ECO:0000313" key="2">
    <source>
        <dbReference type="Proteomes" id="UP000815325"/>
    </source>
</evidence>
<name>A0ABQ7G983_DUNSA</name>
<sequence>MTMVAAAAAPWRALKTVSTEVATAAHAAAALNLTGASYPLSRRMWRRRGHASPAQPATVVDLRWWPTLLQQKGQSSCSARGRGWSWRNGGRRGRTTSISIRRWWQSAEGI</sequence>
<dbReference type="EMBL" id="MU069975">
    <property type="protein sequence ID" value="KAF5831109.1"/>
    <property type="molecule type" value="Genomic_DNA"/>
</dbReference>
<keyword evidence="2" id="KW-1185">Reference proteome</keyword>
<dbReference type="Proteomes" id="UP000815325">
    <property type="component" value="Unassembled WGS sequence"/>
</dbReference>
<accession>A0ABQ7G983</accession>
<evidence type="ECO:0008006" key="3">
    <source>
        <dbReference type="Google" id="ProtNLM"/>
    </source>
</evidence>
<evidence type="ECO:0000313" key="1">
    <source>
        <dbReference type="EMBL" id="KAF5831109.1"/>
    </source>
</evidence>